<sequence length="146" mass="16489">MHNSRPEYLKEVLNVSHGGYVRMSRSAFMELPLSHFISGLDEDPACCSANLPDESTISGYTEWLSVCVPIITVGWDWRLIVLSGRPRYVRDSLPRSNVMIIDAETGLDFGDTITTEIIAHRLDRSHWEEDVLAHIVDRYAGHVFGS</sequence>
<dbReference type="KEGG" id="hna:Hneap_0964"/>
<dbReference type="InterPro" id="IPR032598">
    <property type="entry name" value="RsaM-like"/>
</dbReference>
<dbReference type="AlphaFoldDB" id="D0KZC9"/>
<dbReference type="Proteomes" id="UP000009102">
    <property type="component" value="Chromosome"/>
</dbReference>
<proteinExistence type="predicted"/>
<accession>D0KZC9</accession>
<reference evidence="1 2" key="1">
    <citation type="submission" date="2009-10" db="EMBL/GenBank/DDBJ databases">
        <title>Complete sequence of Halothiobacillus neapolitanus c2.</title>
        <authorList>
            <consortium name="US DOE Joint Genome Institute"/>
            <person name="Lucas S."/>
            <person name="Copeland A."/>
            <person name="Lapidus A."/>
            <person name="Glavina del Rio T."/>
            <person name="Tice H."/>
            <person name="Bruce D."/>
            <person name="Goodwin L."/>
            <person name="Pitluck S."/>
            <person name="Davenport K."/>
            <person name="Brettin T."/>
            <person name="Detter J.C."/>
            <person name="Han C."/>
            <person name="Tapia R."/>
            <person name="Larimer F."/>
            <person name="Land M."/>
            <person name="Hauser L."/>
            <person name="Kyrpides N."/>
            <person name="Mikhailova N."/>
            <person name="Kerfeld C."/>
            <person name="Cannon G."/>
            <person name="Heinhort S."/>
        </authorList>
    </citation>
    <scope>NUCLEOTIDE SEQUENCE [LARGE SCALE GENOMIC DNA]</scope>
    <source>
        <strain evidence="2">ATCC 23641 / c2</strain>
    </source>
</reference>
<gene>
    <name evidence="1" type="ordered locus">Hneap_0964</name>
</gene>
<dbReference type="EMBL" id="CP001801">
    <property type="protein sequence ID" value="ACX95802.1"/>
    <property type="molecule type" value="Genomic_DNA"/>
</dbReference>
<evidence type="ECO:0000313" key="2">
    <source>
        <dbReference type="Proteomes" id="UP000009102"/>
    </source>
</evidence>
<protein>
    <recommendedName>
        <fullName evidence="3">DUF4902 domain-containing protein</fullName>
    </recommendedName>
</protein>
<dbReference type="Pfam" id="PF16245">
    <property type="entry name" value="DUF4902"/>
    <property type="match status" value="1"/>
</dbReference>
<evidence type="ECO:0000313" key="1">
    <source>
        <dbReference type="EMBL" id="ACX95802.1"/>
    </source>
</evidence>
<organism evidence="1 2">
    <name type="scientific">Halothiobacillus neapolitanus (strain ATCC 23641 / DSM 15147 / CIP 104769 / NCIMB 8539 / c2)</name>
    <name type="common">Thiobacillus neapolitanus</name>
    <dbReference type="NCBI Taxonomy" id="555778"/>
    <lineage>
        <taxon>Bacteria</taxon>
        <taxon>Pseudomonadati</taxon>
        <taxon>Pseudomonadota</taxon>
        <taxon>Gammaproteobacteria</taxon>
        <taxon>Chromatiales</taxon>
        <taxon>Halothiobacillaceae</taxon>
        <taxon>Halothiobacillus</taxon>
    </lineage>
</organism>
<keyword evidence="2" id="KW-1185">Reference proteome</keyword>
<dbReference type="OrthoDB" id="5573798at2"/>
<dbReference type="HOGENOM" id="CLU_147860_0_0_6"/>
<dbReference type="Gene3D" id="3.10.450.610">
    <property type="match status" value="1"/>
</dbReference>
<evidence type="ECO:0008006" key="3">
    <source>
        <dbReference type="Google" id="ProtNLM"/>
    </source>
</evidence>
<name>D0KZC9_HALNC</name>
<dbReference type="RefSeq" id="WP_012823838.1">
    <property type="nucleotide sequence ID" value="NC_013422.1"/>
</dbReference>
<dbReference type="eggNOG" id="ENOG5032XUU">
    <property type="taxonomic scope" value="Bacteria"/>
</dbReference>
<dbReference type="STRING" id="555778.Hneap_0964"/>